<evidence type="ECO:0000256" key="4">
    <source>
        <dbReference type="ARBA" id="ARBA00019114"/>
    </source>
</evidence>
<gene>
    <name evidence="12" type="primary">dnaE</name>
    <name evidence="12" type="ORF">M72_15471</name>
</gene>
<dbReference type="NCBIfam" id="TIGR00594">
    <property type="entry name" value="polc"/>
    <property type="match status" value="1"/>
</dbReference>
<name>A0A0M6WXY8_9FIRM</name>
<dbReference type="SUPFAM" id="SSF89550">
    <property type="entry name" value="PHP domain-like"/>
    <property type="match status" value="1"/>
</dbReference>
<dbReference type="SMART" id="SM00481">
    <property type="entry name" value="POLIIIAc"/>
    <property type="match status" value="1"/>
</dbReference>
<comment type="catalytic activity">
    <reaction evidence="10">
        <text>DNA(n) + a 2'-deoxyribonucleoside 5'-triphosphate = DNA(n+1) + diphosphate</text>
        <dbReference type="Rhea" id="RHEA:22508"/>
        <dbReference type="Rhea" id="RHEA-COMP:17339"/>
        <dbReference type="Rhea" id="RHEA-COMP:17340"/>
        <dbReference type="ChEBI" id="CHEBI:33019"/>
        <dbReference type="ChEBI" id="CHEBI:61560"/>
        <dbReference type="ChEBI" id="CHEBI:173112"/>
        <dbReference type="EC" id="2.7.7.7"/>
    </reaction>
</comment>
<keyword evidence="7" id="KW-0235">DNA replication</keyword>
<dbReference type="InterPro" id="IPR040982">
    <property type="entry name" value="DNA_pol3_finger"/>
</dbReference>
<dbReference type="PANTHER" id="PTHR32294">
    <property type="entry name" value="DNA POLYMERASE III SUBUNIT ALPHA"/>
    <property type="match status" value="1"/>
</dbReference>
<dbReference type="GO" id="GO:0008408">
    <property type="term" value="F:3'-5' exonuclease activity"/>
    <property type="evidence" value="ECO:0007669"/>
    <property type="project" value="InterPro"/>
</dbReference>
<dbReference type="Pfam" id="PF01336">
    <property type="entry name" value="tRNA_anti-codon"/>
    <property type="match status" value="1"/>
</dbReference>
<evidence type="ECO:0000313" key="12">
    <source>
        <dbReference type="EMBL" id="CRL42465.1"/>
    </source>
</evidence>
<dbReference type="STRING" id="301302.ERS852420_00997"/>
<accession>A0A0M6WXY8</accession>
<dbReference type="CDD" id="cd12113">
    <property type="entry name" value="PHP_PolIIIA_DnaE3"/>
    <property type="match status" value="1"/>
</dbReference>
<dbReference type="GO" id="GO:0006260">
    <property type="term" value="P:DNA replication"/>
    <property type="evidence" value="ECO:0007669"/>
    <property type="project" value="UniProtKB-KW"/>
</dbReference>
<keyword evidence="6 12" id="KW-0548">Nucleotidyltransferase</keyword>
<dbReference type="GO" id="GO:0005737">
    <property type="term" value="C:cytoplasm"/>
    <property type="evidence" value="ECO:0007669"/>
    <property type="project" value="UniProtKB-SubCell"/>
</dbReference>
<proteinExistence type="inferred from homology"/>
<reference evidence="13" key="1">
    <citation type="submission" date="2015-05" db="EMBL/GenBank/DDBJ databases">
        <authorList>
            <consortium name="Pathogen Informatics"/>
        </authorList>
    </citation>
    <scope>NUCLEOTIDE SEQUENCE [LARGE SCALE GENOMIC DNA]</scope>
    <source>
        <strain evidence="13">M72</strain>
    </source>
</reference>
<dbReference type="NCBIfam" id="NF004226">
    <property type="entry name" value="PRK05673.1"/>
    <property type="match status" value="1"/>
</dbReference>
<dbReference type="GO" id="GO:0003887">
    <property type="term" value="F:DNA-directed DNA polymerase activity"/>
    <property type="evidence" value="ECO:0007669"/>
    <property type="project" value="UniProtKB-KW"/>
</dbReference>
<dbReference type="PANTHER" id="PTHR32294:SF0">
    <property type="entry name" value="DNA POLYMERASE III SUBUNIT ALPHA"/>
    <property type="match status" value="1"/>
</dbReference>
<comment type="subcellular location">
    <subcellularLocation>
        <location evidence="1">Cytoplasm</location>
    </subcellularLocation>
</comment>
<comment type="similarity">
    <text evidence="2">Belongs to the DNA polymerase type-C family. DnaE subfamily.</text>
</comment>
<feature type="domain" description="Polymerase/histidinol phosphatase N-terminal" evidence="11">
    <location>
        <begin position="13"/>
        <end position="80"/>
    </location>
</feature>
<dbReference type="EMBL" id="CVRR01000071">
    <property type="protein sequence ID" value="CRL42465.1"/>
    <property type="molecule type" value="Genomic_DNA"/>
</dbReference>
<evidence type="ECO:0000256" key="7">
    <source>
        <dbReference type="ARBA" id="ARBA00022705"/>
    </source>
</evidence>
<evidence type="ECO:0000256" key="5">
    <source>
        <dbReference type="ARBA" id="ARBA00022679"/>
    </source>
</evidence>
<comment type="function">
    <text evidence="9">DNA polymerase III is a complex, multichain enzyme responsible for most of the replicative synthesis in bacteria. This DNA polymerase also exhibits 3' to 5' exonuclease activity. The alpha chain is the DNA polymerase.</text>
</comment>
<dbReference type="Gene3D" id="1.10.10.1600">
    <property type="entry name" value="Bacterial DNA polymerase III alpha subunit, thumb domain"/>
    <property type="match status" value="1"/>
</dbReference>
<dbReference type="InterPro" id="IPR029460">
    <property type="entry name" value="DNAPol_HHH"/>
</dbReference>
<dbReference type="Pfam" id="PF02811">
    <property type="entry name" value="PHP"/>
    <property type="match status" value="1"/>
</dbReference>
<dbReference type="NCBIfam" id="NF005298">
    <property type="entry name" value="PRK06826.1"/>
    <property type="match status" value="1"/>
</dbReference>
<dbReference type="Proteomes" id="UP000049979">
    <property type="component" value="Unassembled WGS sequence"/>
</dbReference>
<evidence type="ECO:0000256" key="8">
    <source>
        <dbReference type="ARBA" id="ARBA00022932"/>
    </source>
</evidence>
<dbReference type="Pfam" id="PF07733">
    <property type="entry name" value="DNA_pol3_alpha"/>
    <property type="match status" value="1"/>
</dbReference>
<evidence type="ECO:0000313" key="13">
    <source>
        <dbReference type="Proteomes" id="UP000049979"/>
    </source>
</evidence>
<dbReference type="InterPro" id="IPR041931">
    <property type="entry name" value="DNA_pol3_alpha_thumb_dom"/>
</dbReference>
<protein>
    <recommendedName>
        <fullName evidence="4">DNA polymerase III subunit alpha</fullName>
        <ecNumber evidence="3">2.7.7.7</ecNumber>
    </recommendedName>
</protein>
<dbReference type="Pfam" id="PF14579">
    <property type="entry name" value="HHH_6"/>
    <property type="match status" value="1"/>
</dbReference>
<dbReference type="InterPro" id="IPR016195">
    <property type="entry name" value="Pol/histidinol_Pase-like"/>
</dbReference>
<dbReference type="AlphaFoldDB" id="A0A0M6WXY8"/>
<keyword evidence="8" id="KW-0239">DNA-directed DNA polymerase</keyword>
<keyword evidence="5 12" id="KW-0808">Transferase</keyword>
<dbReference type="GO" id="GO:0003676">
    <property type="term" value="F:nucleic acid binding"/>
    <property type="evidence" value="ECO:0007669"/>
    <property type="project" value="InterPro"/>
</dbReference>
<dbReference type="CDD" id="cd04485">
    <property type="entry name" value="DnaE_OBF"/>
    <property type="match status" value="1"/>
</dbReference>
<dbReference type="InterPro" id="IPR011708">
    <property type="entry name" value="DNA_pol3_alpha_NTPase_dom"/>
</dbReference>
<evidence type="ECO:0000256" key="3">
    <source>
        <dbReference type="ARBA" id="ARBA00012417"/>
    </source>
</evidence>
<dbReference type="Gene3D" id="1.10.150.870">
    <property type="match status" value="1"/>
</dbReference>
<dbReference type="InterPro" id="IPR004013">
    <property type="entry name" value="PHP_dom"/>
</dbReference>
<dbReference type="InterPro" id="IPR003141">
    <property type="entry name" value="Pol/His_phosphatase_N"/>
</dbReference>
<dbReference type="Gene3D" id="3.20.20.140">
    <property type="entry name" value="Metal-dependent hydrolases"/>
    <property type="match status" value="1"/>
</dbReference>
<sequence length="1174" mass="132896">MNEKGEETIMAFVHLHTHTEYSLLDGSNKIKEYVSRVKELGMNSAAITDHGNMYGVVEFYKTAKAADINPVIGCEIYVAPNSRFDRETSHGEDRYYHLILLAENNTGYANLMKIVSIGFTEGYYYRPRVDFETLQKYHEGLICLSACLAGEVPRYIVRGFYEEAKGIAKKYQDCFGKDNYFLELQDHGIPDQKTVNQGLLRISQELDIPLVCTNDIHYTYETDVEAHDVLLCIQTGKKITDEDRMRYEGGQFFVKSEEQMRSLFPYAKEAADNTQKIADRCHVTLEFGNYQIPKYAPPEGYDSAWTFLDALCEKGFKEKYTDNPAYDETQCAKIHDDMEYELGIIQKMGFVEYILIVWDYINWAKTHDCWVGPGRGSGAGSRVCYCTGITNIDPVKYNLLFERFLNPERVSMPDIDVDFEYAERSRVIEYVTEKYGKDSVTQITTFGTMAARGVIKAVGKALDFPYAEMDRVAKMVPMELNITIDRALQVNPEFRSLYDGDARMHELIDMAKRLEGLPNHTSVHAAGVVIYPGEASNYVPLGRASDGTPTAEYNMVQLEELGLLKMDFLGLRTLTVLKDAVKNVKASQGIDIDIDHIDLNDKKVLDFIGTGRTEGVFQLESAGMQNFMKELKPQNFEDIVAGISLYRPGPMDFIPNYIRGKNNADTVTYVTPELQPILEPTYGCIVYQEQVMQIVQQLAGYTMGQADNIRRAMSKKKQYVIDAERQSFVYGDSERGIRGCVANGIDEKAANSIYDSMVDFAKYAFNKSHAAAYAVISVQTAWLKFYYPVEFMAALMTSVIDNSAKAAEYLLHCKELGISVLPPDINVGQGEFTAEGNAVRYGLYAIKSLGRPVIDSIIGERKKGGSYRTLQDFIERTVQRDINKRAIENLIKAGACDGLDGNRHQMSIVYTSIVDDVVRRKKTGLEGQMSLFDFVGEEDKKDYEVHYPNVEEFPKEVLLGFEKEVLGIYLSGHPLEDYLGKMKKNVTANAADFVREEESGAIRVTDNMHVVVGGMIAAKTVKYTRNNQAMAFLTVEDLTGSVEIIVFPKDYERYNRFLNDEEKIFVVGHATVEEEQDGKVICERIVPFDDTRKELWLQFPTKSDFAEKEQQVYDILRDSDGNDEVVIYISDVKAFKRLPRNRAVGINSVLLARLTEFLGEKNVKVVEKGIENRA</sequence>
<dbReference type="EC" id="2.7.7.7" evidence="3"/>
<evidence type="ECO:0000256" key="6">
    <source>
        <dbReference type="ARBA" id="ARBA00022695"/>
    </source>
</evidence>
<keyword evidence="13" id="KW-1185">Reference proteome</keyword>
<evidence type="ECO:0000259" key="11">
    <source>
        <dbReference type="SMART" id="SM00481"/>
    </source>
</evidence>
<evidence type="ECO:0000256" key="1">
    <source>
        <dbReference type="ARBA" id="ARBA00004496"/>
    </source>
</evidence>
<evidence type="ECO:0000256" key="9">
    <source>
        <dbReference type="ARBA" id="ARBA00025611"/>
    </source>
</evidence>
<evidence type="ECO:0000256" key="2">
    <source>
        <dbReference type="ARBA" id="ARBA00009496"/>
    </source>
</evidence>
<dbReference type="Pfam" id="PF17657">
    <property type="entry name" value="DNA_pol3_finger"/>
    <property type="match status" value="1"/>
</dbReference>
<organism evidence="12 13">
    <name type="scientific">Roseburia faecis</name>
    <dbReference type="NCBI Taxonomy" id="301302"/>
    <lineage>
        <taxon>Bacteria</taxon>
        <taxon>Bacillati</taxon>
        <taxon>Bacillota</taxon>
        <taxon>Clostridia</taxon>
        <taxon>Lachnospirales</taxon>
        <taxon>Lachnospiraceae</taxon>
        <taxon>Roseburia</taxon>
    </lineage>
</organism>
<dbReference type="InterPro" id="IPR004805">
    <property type="entry name" value="DnaE2/DnaE/PolC"/>
</dbReference>
<dbReference type="InterPro" id="IPR004365">
    <property type="entry name" value="NA-bd_OB_tRNA"/>
</dbReference>
<evidence type="ECO:0000256" key="10">
    <source>
        <dbReference type="ARBA" id="ARBA00049244"/>
    </source>
</evidence>